<dbReference type="GO" id="GO:0016020">
    <property type="term" value="C:membrane"/>
    <property type="evidence" value="ECO:0007669"/>
    <property type="project" value="UniProtKB-SubCell"/>
</dbReference>
<gene>
    <name evidence="4" type="ORF">M9458_014633</name>
</gene>
<dbReference type="Pfam" id="PF00041">
    <property type="entry name" value="fn3"/>
    <property type="match status" value="2"/>
</dbReference>
<accession>A0ABD0QMR8</accession>
<feature type="domain" description="Fibronectin type-III" evidence="3">
    <location>
        <begin position="1"/>
        <end position="91"/>
    </location>
</feature>
<dbReference type="CDD" id="cd00063">
    <property type="entry name" value="FN3"/>
    <property type="match status" value="2"/>
</dbReference>
<dbReference type="Gene3D" id="2.60.40.10">
    <property type="entry name" value="Immunoglobulins"/>
    <property type="match status" value="2"/>
</dbReference>
<feature type="non-terminal residue" evidence="4">
    <location>
        <position position="206"/>
    </location>
</feature>
<protein>
    <recommendedName>
        <fullName evidence="3">Fibronectin type-III domain-containing protein</fullName>
    </recommendedName>
</protein>
<feature type="domain" description="Fibronectin type-III" evidence="3">
    <location>
        <begin position="92"/>
        <end position="187"/>
    </location>
</feature>
<dbReference type="InterPro" id="IPR003961">
    <property type="entry name" value="FN3_dom"/>
</dbReference>
<keyword evidence="5" id="KW-1185">Reference proteome</keyword>
<dbReference type="PANTHER" id="PTHR46957">
    <property type="entry name" value="CYTOKINE RECEPTOR"/>
    <property type="match status" value="1"/>
</dbReference>
<evidence type="ECO:0000259" key="3">
    <source>
        <dbReference type="PROSITE" id="PS50853"/>
    </source>
</evidence>
<comment type="subcellular location">
    <subcellularLocation>
        <location evidence="1">Membrane</location>
        <topology evidence="1">Single-pass type I membrane protein</topology>
    </subcellularLocation>
</comment>
<evidence type="ECO:0000256" key="1">
    <source>
        <dbReference type="ARBA" id="ARBA00004479"/>
    </source>
</evidence>
<sequence length="206" mass="22829">MVSPTNMGTALLQWHPPANTYGALQGYRLRFGRKDVEPLTVIEFSERENHYTTKEIHKGASYTFRLSARNRVGFGEETVKEITTPEDTPSGYPQGIVAESSTTTTIQVSWQPVALAERNGAIIKYALQYKDINSPRSPSELFITAPESTVTLDGLKADTTYDIKMCAFTSKGPGPYSPSVQFRTQPVNQGRRLATPSRPRLPFPTA</sequence>
<dbReference type="PROSITE" id="PS50853">
    <property type="entry name" value="FN3"/>
    <property type="match status" value="2"/>
</dbReference>
<dbReference type="InterPro" id="IPR050713">
    <property type="entry name" value="RTP_Phos/Ushers"/>
</dbReference>
<evidence type="ECO:0000313" key="4">
    <source>
        <dbReference type="EMBL" id="KAL0187534.1"/>
    </source>
</evidence>
<dbReference type="Proteomes" id="UP001529510">
    <property type="component" value="Unassembled WGS sequence"/>
</dbReference>
<dbReference type="InterPro" id="IPR036116">
    <property type="entry name" value="FN3_sf"/>
</dbReference>
<evidence type="ECO:0000256" key="2">
    <source>
        <dbReference type="SAM" id="MobiDB-lite"/>
    </source>
</evidence>
<evidence type="ECO:0000313" key="5">
    <source>
        <dbReference type="Proteomes" id="UP001529510"/>
    </source>
</evidence>
<dbReference type="FunFam" id="2.60.40.10:FF:000128">
    <property type="entry name" value="receptor-type tyrosine-protein phosphatase delta isoform X2"/>
    <property type="match status" value="1"/>
</dbReference>
<dbReference type="SMART" id="SM00060">
    <property type="entry name" value="FN3"/>
    <property type="match status" value="2"/>
</dbReference>
<dbReference type="FunFam" id="2.60.40.10:FF:000082">
    <property type="entry name" value="receptor-type tyrosine-protein phosphatase delta isoform X2"/>
    <property type="match status" value="1"/>
</dbReference>
<dbReference type="InterPro" id="IPR013783">
    <property type="entry name" value="Ig-like_fold"/>
</dbReference>
<organism evidence="4 5">
    <name type="scientific">Cirrhinus mrigala</name>
    <name type="common">Mrigala</name>
    <dbReference type="NCBI Taxonomy" id="683832"/>
    <lineage>
        <taxon>Eukaryota</taxon>
        <taxon>Metazoa</taxon>
        <taxon>Chordata</taxon>
        <taxon>Craniata</taxon>
        <taxon>Vertebrata</taxon>
        <taxon>Euteleostomi</taxon>
        <taxon>Actinopterygii</taxon>
        <taxon>Neopterygii</taxon>
        <taxon>Teleostei</taxon>
        <taxon>Ostariophysi</taxon>
        <taxon>Cypriniformes</taxon>
        <taxon>Cyprinidae</taxon>
        <taxon>Labeoninae</taxon>
        <taxon>Labeonini</taxon>
        <taxon>Cirrhinus</taxon>
    </lineage>
</organism>
<name>A0ABD0QMR8_CIRMR</name>
<proteinExistence type="predicted"/>
<dbReference type="AlphaFoldDB" id="A0ABD0QMR8"/>
<comment type="caution">
    <text evidence="4">The sequence shown here is derived from an EMBL/GenBank/DDBJ whole genome shotgun (WGS) entry which is preliminary data.</text>
</comment>
<dbReference type="PRINTS" id="PR00014">
    <property type="entry name" value="FNTYPEIII"/>
</dbReference>
<feature type="region of interest" description="Disordered" evidence="2">
    <location>
        <begin position="185"/>
        <end position="206"/>
    </location>
</feature>
<dbReference type="SUPFAM" id="SSF49265">
    <property type="entry name" value="Fibronectin type III"/>
    <property type="match status" value="1"/>
</dbReference>
<dbReference type="EMBL" id="JAMKFB020000007">
    <property type="protein sequence ID" value="KAL0187534.1"/>
    <property type="molecule type" value="Genomic_DNA"/>
</dbReference>
<reference evidence="4 5" key="1">
    <citation type="submission" date="2024-05" db="EMBL/GenBank/DDBJ databases">
        <title>Genome sequencing and assembly of Indian major carp, Cirrhinus mrigala (Hamilton, 1822).</title>
        <authorList>
            <person name="Mohindra V."/>
            <person name="Chowdhury L.M."/>
            <person name="Lal K."/>
            <person name="Jena J.K."/>
        </authorList>
    </citation>
    <scope>NUCLEOTIDE SEQUENCE [LARGE SCALE GENOMIC DNA]</scope>
    <source>
        <strain evidence="4">CM1030</strain>
        <tissue evidence="4">Blood</tissue>
    </source>
</reference>
<dbReference type="PANTHER" id="PTHR46957:SF6">
    <property type="entry name" value="PROTEIN-TYROSINE-PHOSPHATASE"/>
    <property type="match status" value="1"/>
</dbReference>